<evidence type="ECO:0000259" key="3">
    <source>
        <dbReference type="PROSITE" id="PS50174"/>
    </source>
</evidence>
<dbReference type="InterPro" id="IPR045211">
    <property type="entry name" value="TFP11/STIP/Ntr1"/>
</dbReference>
<evidence type="ECO:0000313" key="5">
    <source>
        <dbReference type="Proteomes" id="UP000094236"/>
    </source>
</evidence>
<dbReference type="InterPro" id="IPR000467">
    <property type="entry name" value="G_patch_dom"/>
</dbReference>
<dbReference type="AlphaFoldDB" id="A0A1E4TT14"/>
<dbReference type="PANTHER" id="PTHR23329:SF1">
    <property type="entry name" value="TUFTELIN-INTERACTING PROTEIN 11"/>
    <property type="match status" value="1"/>
</dbReference>
<dbReference type="PROSITE" id="PS50174">
    <property type="entry name" value="G_PATCH"/>
    <property type="match status" value="1"/>
</dbReference>
<feature type="region of interest" description="Disordered" evidence="2">
    <location>
        <begin position="198"/>
        <end position="248"/>
    </location>
</feature>
<evidence type="ECO:0000313" key="4">
    <source>
        <dbReference type="EMBL" id="ODV94880.1"/>
    </source>
</evidence>
<dbReference type="OrthoDB" id="4822at2759"/>
<protein>
    <recommendedName>
        <fullName evidence="3">G-patch domain-containing protein</fullName>
    </recommendedName>
</protein>
<evidence type="ECO:0000256" key="2">
    <source>
        <dbReference type="SAM" id="MobiDB-lite"/>
    </source>
</evidence>
<evidence type="ECO:0000256" key="1">
    <source>
        <dbReference type="ARBA" id="ARBA00010900"/>
    </source>
</evidence>
<dbReference type="STRING" id="669874.A0A1E4TT14"/>
<dbReference type="Pfam" id="PF01585">
    <property type="entry name" value="G-patch"/>
    <property type="match status" value="1"/>
</dbReference>
<proteinExistence type="inferred from homology"/>
<accession>A0A1E4TT14</accession>
<dbReference type="Proteomes" id="UP000094236">
    <property type="component" value="Unassembled WGS sequence"/>
</dbReference>
<dbReference type="PANTHER" id="PTHR23329">
    <property type="entry name" value="TUFTELIN-INTERACTING PROTEIN 11-RELATED"/>
    <property type="match status" value="1"/>
</dbReference>
<dbReference type="InterPro" id="IPR022783">
    <property type="entry name" value="GCFC_dom"/>
</dbReference>
<dbReference type="GO" id="GO:0003676">
    <property type="term" value="F:nucleic acid binding"/>
    <property type="evidence" value="ECO:0007669"/>
    <property type="project" value="InterPro"/>
</dbReference>
<organism evidence="4 5">
    <name type="scientific">Pachysolen tannophilus NRRL Y-2460</name>
    <dbReference type="NCBI Taxonomy" id="669874"/>
    <lineage>
        <taxon>Eukaryota</taxon>
        <taxon>Fungi</taxon>
        <taxon>Dikarya</taxon>
        <taxon>Ascomycota</taxon>
        <taxon>Saccharomycotina</taxon>
        <taxon>Pichiomycetes</taxon>
        <taxon>Pachysolenaceae</taxon>
        <taxon>Pachysolen</taxon>
    </lineage>
</organism>
<dbReference type="SMART" id="SM00443">
    <property type="entry name" value="G_patch"/>
    <property type="match status" value="1"/>
</dbReference>
<gene>
    <name evidence="4" type="ORF">PACTADRAFT_50731</name>
</gene>
<name>A0A1E4TT14_PACTA</name>
<reference evidence="5" key="1">
    <citation type="submission" date="2016-05" db="EMBL/GenBank/DDBJ databases">
        <title>Comparative genomics of biotechnologically important yeasts.</title>
        <authorList>
            <consortium name="DOE Joint Genome Institute"/>
            <person name="Riley R."/>
            <person name="Haridas S."/>
            <person name="Wolfe K.H."/>
            <person name="Lopes M.R."/>
            <person name="Hittinger C.T."/>
            <person name="Goker M."/>
            <person name="Salamov A."/>
            <person name="Wisecaver J."/>
            <person name="Long T.M."/>
            <person name="Aerts A.L."/>
            <person name="Barry K."/>
            <person name="Choi C."/>
            <person name="Clum A."/>
            <person name="Coughlan A.Y."/>
            <person name="Deshpande S."/>
            <person name="Douglass A.P."/>
            <person name="Hanson S.J."/>
            <person name="Klenk H.-P."/>
            <person name="Labutti K."/>
            <person name="Lapidus A."/>
            <person name="Lindquist E."/>
            <person name="Lipzen A."/>
            <person name="Meier-Kolthoff J.P."/>
            <person name="Ohm R.A."/>
            <person name="Otillar R.P."/>
            <person name="Pangilinan J."/>
            <person name="Peng Y."/>
            <person name="Rokas A."/>
            <person name="Rosa C.A."/>
            <person name="Scheuner C."/>
            <person name="Sibirny A.A."/>
            <person name="Slot J.C."/>
            <person name="Stielow J.B."/>
            <person name="Sun H."/>
            <person name="Kurtzman C.P."/>
            <person name="Blackwell M."/>
            <person name="Grigoriev I.V."/>
            <person name="Jeffries T.W."/>
        </authorList>
    </citation>
    <scope>NUCLEOTIDE SEQUENCE [LARGE SCALE GENOMIC DNA]</scope>
    <source>
        <strain evidence="5">NRRL Y-2460</strain>
    </source>
</reference>
<feature type="compositionally biased region" description="Acidic residues" evidence="2">
    <location>
        <begin position="227"/>
        <end position="244"/>
    </location>
</feature>
<comment type="similarity">
    <text evidence="1">Belongs to the TFP11/STIP family.</text>
</comment>
<dbReference type="GO" id="GO:0071008">
    <property type="term" value="C:U2-type post-mRNA release spliceosomal complex"/>
    <property type="evidence" value="ECO:0007669"/>
    <property type="project" value="TreeGrafter"/>
</dbReference>
<dbReference type="EMBL" id="KV454015">
    <property type="protein sequence ID" value="ODV94880.1"/>
    <property type="molecule type" value="Genomic_DNA"/>
</dbReference>
<keyword evidence="5" id="KW-1185">Reference proteome</keyword>
<dbReference type="GO" id="GO:0000390">
    <property type="term" value="P:spliceosomal complex disassembly"/>
    <property type="evidence" value="ECO:0007669"/>
    <property type="project" value="InterPro"/>
</dbReference>
<feature type="domain" description="G-patch" evidence="3">
    <location>
        <begin position="167"/>
        <end position="213"/>
    </location>
</feature>
<feature type="compositionally biased region" description="Basic and acidic residues" evidence="2">
    <location>
        <begin position="211"/>
        <end position="226"/>
    </location>
</feature>
<dbReference type="Pfam" id="PF07842">
    <property type="entry name" value="GCFC"/>
    <property type="match status" value="1"/>
</dbReference>
<sequence>MSANKRKRNVFIRDFKPDELLNKVFNKDNNGIGEDAETMDTDYSDDSRADTKTTRNFGFGHQMFVKAGGSTPSMVNEADSNMMGTIGNMGSMGSMASLANMANRDDYYEEEHNDKDDQDNEPSFGNATKLMDFVKTDLETQPVERIVTPRDIVLDAEHDVPVDRSGKYGIGAKLLAKMGYKEGQGLGKNGKGIVEPIQTNLRPQGLGVGGVKEKKNKDRKHGKDENVTEDDSIDYASSDDDEFSDSNLKHQKKSNTAYIPDLFTVIDTMESNGLKVPIVFKEISDNYYNNMDKDQVDNEKQPFIQLKKPNDDIIDVDISKLSLQLNNINRAFKEISDKEVYQNYHLSQLNLIISKSEKNTMLLDYIINKFEEYQHDISNDDQSVKLEKLTNLLKEFMNNVDIITCAMSQQDDLDIERIIVSALKEQYDDIVENWDPLNFESTEGLVDIVLSWKEILSPVLLQKGNNEVHLDNIDEAELGYFDSMLVYTLYFKVKDFLSNKWSVEHPNIGLNLILELEEILPRKIIDLIYSDVIKPKFLKIIEEWRVSGDDEKLSPSSWLFDWINYIPSSLLNQIILEVLKKYNDYLKIEVDIDKLLMIEDEDTLENKLMTRELNNWKEVIGENEFEMFIIRSFMENVIIYVNFNFSITRHEYLQKIVKIINILGKNFGLNNTLIDKFINLTVIQKFYSKIYAELINNKNINFETISNILQIWNSSFYAFMESLKCVKITFLKILDLVNFIMDTRQKYKVVPKMFSPVPEKSTFQIIKELENCTSLRLKHTQQKQPSQDFDEENNVNGIPASKLTVSFKDVVQDYCSRNNMFLLPLKTHSINGFPMYKISKSVKGSNALYCYIFEDVLYITQGVEKGVPNDIDQDTYEPIALEELDKRVPN</sequence>